<sequence>MPSNRPVIHVLFFVGNSGTCAVLPLTDVYEAVVHPPSALLEQASPRLTISRSTSAGQARSPLKVASFTTLYGENGSGKTALLLELCRALAKWQPQEKLSLLWEDEQGLHLSRGSSLKDVQLHSELEIDQGQQASLPNLSTLFYTTSPFEKLRRNRLRRLGVKDISPRFGKDVESELVAAFTAYPHLKERVTFVDQAQVTLKLKTMSLVELMTVYRPDSSAHKALDPELKKHLLELEHNASREAKFIWSYAILEGAESLTAQNLYDLIDELQELVQDHHPWLSKALSDPEFVLEQLTEHPPLLKQLAKARDVLHLAKLLFADLNSWGRKSRMGYLDQQVGHHIRQHSQVYSELSSLDMLQFSFTQLSSGQASMMSLYCAVARAFGEFEQASPEQSMLLCIDEGEMFMHPKWQRIYIFDLLKFIGQFGQLAKRTHVLISTHSLIVAADTPAGRLFDLDNARLTNAFGYTPKQTLSKVFEVEDFTGEFNHQRLERLAAVLNGEVRGLQALGQARHIADSLANDELRRHVQQQLDILGSRANAQA</sequence>
<protein>
    <recommendedName>
        <fullName evidence="3">ATP-binding protein</fullName>
    </recommendedName>
</protein>
<reference evidence="1 2" key="1">
    <citation type="submission" date="2019-10" db="EMBL/GenBank/DDBJ databases">
        <title>Pseudomonas dajingensis sp. nov., isolated from the profound head ulcers of farmed Murray cod (Maccullochella peelii peelii).</title>
        <authorList>
            <person name="Liu Y."/>
        </authorList>
    </citation>
    <scope>NUCLEOTIDE SEQUENCE [LARGE SCALE GENOMIC DNA]</scope>
    <source>
        <strain evidence="1 2">MC042</strain>
    </source>
</reference>
<dbReference type="PANTHER" id="PTHR32182">
    <property type="entry name" value="DNA REPLICATION AND REPAIR PROTEIN RECF"/>
    <property type="match status" value="1"/>
</dbReference>
<evidence type="ECO:0000313" key="2">
    <source>
        <dbReference type="Proteomes" id="UP000486534"/>
    </source>
</evidence>
<dbReference type="Gene3D" id="3.40.50.300">
    <property type="entry name" value="P-loop containing nucleotide triphosphate hydrolases"/>
    <property type="match status" value="1"/>
</dbReference>
<dbReference type="GO" id="GO:0006302">
    <property type="term" value="P:double-strand break repair"/>
    <property type="evidence" value="ECO:0007669"/>
    <property type="project" value="TreeGrafter"/>
</dbReference>
<organism evidence="1 2">
    <name type="scientific">Pseudomonas piscis</name>
    <dbReference type="NCBI Taxonomy" id="2614538"/>
    <lineage>
        <taxon>Bacteria</taxon>
        <taxon>Pseudomonadati</taxon>
        <taxon>Pseudomonadota</taxon>
        <taxon>Gammaproteobacteria</taxon>
        <taxon>Pseudomonadales</taxon>
        <taxon>Pseudomonadaceae</taxon>
        <taxon>Pseudomonas</taxon>
    </lineage>
</organism>
<dbReference type="SUPFAM" id="SSF52540">
    <property type="entry name" value="P-loop containing nucleoside triphosphate hydrolases"/>
    <property type="match status" value="1"/>
</dbReference>
<evidence type="ECO:0000313" key="1">
    <source>
        <dbReference type="EMBL" id="MQA54200.1"/>
    </source>
</evidence>
<dbReference type="AlphaFoldDB" id="A0A7X1PLI6"/>
<evidence type="ECO:0008006" key="3">
    <source>
        <dbReference type="Google" id="ProtNLM"/>
    </source>
</evidence>
<dbReference type="InterPro" id="IPR027417">
    <property type="entry name" value="P-loop_NTPase"/>
</dbReference>
<dbReference type="PANTHER" id="PTHR32182:SF23">
    <property type="entry name" value="ATP BINDING PROTEIN"/>
    <property type="match status" value="1"/>
</dbReference>
<dbReference type="EMBL" id="WHUV01000002">
    <property type="protein sequence ID" value="MQA54200.1"/>
    <property type="molecule type" value="Genomic_DNA"/>
</dbReference>
<dbReference type="Proteomes" id="UP000486534">
    <property type="component" value="Unassembled WGS sequence"/>
</dbReference>
<comment type="caution">
    <text evidence="1">The sequence shown here is derived from an EMBL/GenBank/DDBJ whole genome shotgun (WGS) entry which is preliminary data.</text>
</comment>
<accession>A0A7X1PLI6</accession>
<gene>
    <name evidence="1" type="ORF">GDH07_12850</name>
</gene>
<dbReference type="GO" id="GO:0000731">
    <property type="term" value="P:DNA synthesis involved in DNA repair"/>
    <property type="evidence" value="ECO:0007669"/>
    <property type="project" value="TreeGrafter"/>
</dbReference>
<name>A0A7X1PLI6_9PSED</name>
<proteinExistence type="predicted"/>